<keyword evidence="5" id="KW-0378">Hydrolase</keyword>
<dbReference type="Gene3D" id="1.10.390.10">
    <property type="entry name" value="Neutral Protease Domain 2"/>
    <property type="match status" value="1"/>
</dbReference>
<feature type="transmembrane region" description="Helical" evidence="9">
    <location>
        <begin position="87"/>
        <end position="106"/>
    </location>
</feature>
<accession>A0A1C5J339</accession>
<name>A0A1C5J339_9ACTN</name>
<keyword evidence="9" id="KW-0472">Membrane</keyword>
<keyword evidence="7 13" id="KW-0482">Metalloprotease</keyword>
<proteinExistence type="inferred from homology"/>
<feature type="domain" description="Peptidase M4 C-terminal" evidence="11">
    <location>
        <begin position="549"/>
        <end position="696"/>
    </location>
</feature>
<evidence type="ECO:0000256" key="2">
    <source>
        <dbReference type="ARBA" id="ARBA00022670"/>
    </source>
</evidence>
<keyword evidence="3" id="KW-0479">Metal-binding</keyword>
<keyword evidence="9" id="KW-1133">Transmembrane helix</keyword>
<dbReference type="Pfam" id="PF02868">
    <property type="entry name" value="Peptidase_M4_C"/>
    <property type="match status" value="1"/>
</dbReference>
<dbReference type="GO" id="GO:0046872">
    <property type="term" value="F:metal ion binding"/>
    <property type="evidence" value="ECO:0007669"/>
    <property type="project" value="UniProtKB-KW"/>
</dbReference>
<feature type="active site" evidence="8">
    <location>
        <position position="539"/>
    </location>
</feature>
<evidence type="ECO:0000259" key="12">
    <source>
        <dbReference type="Pfam" id="PF07504"/>
    </source>
</evidence>
<keyword evidence="9" id="KW-0812">Transmembrane</keyword>
<comment type="similarity">
    <text evidence="1">Belongs to the peptidase M4 family.</text>
</comment>
<evidence type="ECO:0000256" key="3">
    <source>
        <dbReference type="ARBA" id="ARBA00022723"/>
    </source>
</evidence>
<evidence type="ECO:0000313" key="13">
    <source>
        <dbReference type="EMBL" id="SCG64984.1"/>
    </source>
</evidence>
<evidence type="ECO:0000256" key="1">
    <source>
        <dbReference type="ARBA" id="ARBA00009388"/>
    </source>
</evidence>
<keyword evidence="6" id="KW-0862">Zinc</keyword>
<keyword evidence="14" id="KW-1185">Reference proteome</keyword>
<dbReference type="InterPro" id="IPR027268">
    <property type="entry name" value="Peptidase_M4/M1_CTD_sf"/>
</dbReference>
<evidence type="ECO:0000256" key="8">
    <source>
        <dbReference type="PIRSR" id="PIRSR623612-1"/>
    </source>
</evidence>
<keyword evidence="4" id="KW-0732">Signal</keyword>
<reference evidence="13 14" key="1">
    <citation type="submission" date="2016-06" db="EMBL/GenBank/DDBJ databases">
        <authorList>
            <person name="Kjaerup R.B."/>
            <person name="Dalgaard T.S."/>
            <person name="Juul-Madsen H.R."/>
        </authorList>
    </citation>
    <scope>NUCLEOTIDE SEQUENCE [LARGE SCALE GENOMIC DNA]</scope>
    <source>
        <strain evidence="13 14">DSM 43904</strain>
    </source>
</reference>
<dbReference type="SUPFAM" id="SSF55486">
    <property type="entry name" value="Metalloproteases ('zincins'), catalytic domain"/>
    <property type="match status" value="1"/>
</dbReference>
<evidence type="ECO:0000256" key="9">
    <source>
        <dbReference type="SAM" id="Phobius"/>
    </source>
</evidence>
<feature type="domain" description="Peptidase M4" evidence="10">
    <location>
        <begin position="467"/>
        <end position="545"/>
    </location>
</feature>
<evidence type="ECO:0000313" key="14">
    <source>
        <dbReference type="Proteomes" id="UP000198217"/>
    </source>
</evidence>
<organism evidence="13 14">
    <name type="scientific">Micromonospora echinaurantiaca</name>
    <dbReference type="NCBI Taxonomy" id="47857"/>
    <lineage>
        <taxon>Bacteria</taxon>
        <taxon>Bacillati</taxon>
        <taxon>Actinomycetota</taxon>
        <taxon>Actinomycetes</taxon>
        <taxon>Micromonosporales</taxon>
        <taxon>Micromonosporaceae</taxon>
        <taxon>Micromonospora</taxon>
    </lineage>
</organism>
<feature type="transmembrane region" description="Helical" evidence="9">
    <location>
        <begin position="184"/>
        <end position="205"/>
    </location>
</feature>
<dbReference type="InterPro" id="IPR011096">
    <property type="entry name" value="FTP_domain"/>
</dbReference>
<dbReference type="Gene3D" id="3.10.170.10">
    <property type="match status" value="1"/>
</dbReference>
<dbReference type="GO" id="GO:0006508">
    <property type="term" value="P:proteolysis"/>
    <property type="evidence" value="ECO:0007669"/>
    <property type="project" value="UniProtKB-KW"/>
</dbReference>
<feature type="transmembrane region" description="Helical" evidence="9">
    <location>
        <begin position="45"/>
        <end position="67"/>
    </location>
</feature>
<feature type="transmembrane region" description="Helical" evidence="9">
    <location>
        <begin position="151"/>
        <end position="172"/>
    </location>
</feature>
<dbReference type="PANTHER" id="PTHR33794">
    <property type="entry name" value="BACILLOLYSIN"/>
    <property type="match status" value="1"/>
</dbReference>
<feature type="active site" description="Proton donor" evidence="8">
    <location>
        <position position="622"/>
    </location>
</feature>
<evidence type="ECO:0000256" key="5">
    <source>
        <dbReference type="ARBA" id="ARBA00022801"/>
    </source>
</evidence>
<dbReference type="CDD" id="cd09597">
    <property type="entry name" value="M4_TLP"/>
    <property type="match status" value="1"/>
</dbReference>
<dbReference type="Pfam" id="PF07504">
    <property type="entry name" value="FTP"/>
    <property type="match status" value="1"/>
</dbReference>
<dbReference type="Proteomes" id="UP000198217">
    <property type="component" value="Chromosome I"/>
</dbReference>
<dbReference type="Pfam" id="PF01447">
    <property type="entry name" value="Peptidase_M4"/>
    <property type="match status" value="1"/>
</dbReference>
<feature type="transmembrane region" description="Helical" evidence="9">
    <location>
        <begin position="12"/>
        <end position="33"/>
    </location>
</feature>
<evidence type="ECO:0000256" key="7">
    <source>
        <dbReference type="ARBA" id="ARBA00023049"/>
    </source>
</evidence>
<feature type="transmembrane region" description="Helical" evidence="9">
    <location>
        <begin position="118"/>
        <end position="139"/>
    </location>
</feature>
<dbReference type="EMBL" id="LT607750">
    <property type="protein sequence ID" value="SCG64984.1"/>
    <property type="molecule type" value="Genomic_DNA"/>
</dbReference>
<evidence type="ECO:0000259" key="10">
    <source>
        <dbReference type="Pfam" id="PF01447"/>
    </source>
</evidence>
<sequence>MPVLVRRLRPWLVAGGDALLATALTVAVCWLVLRSLAGGAAGPVGAYLAGDLTGLAAAVAASTGAPLDWSIGATGGRLYPISMLLSGSQLALLVAGPLAAAVLLAWRARRRPRSPGAATLAAGGYATLIAGLSAAGAATATDPLVHLASPAWLAGLAALAWAGTAQLVAAALPRRGTPALATPARAGVLALVLVAAGVVVGQPAAAQPGRPPAERVVPFEGDPTPAPNGYRRAGVAAALARVTAEQGQAPLAAFEPWRGTPSMLSLSSRLGGDVPGWLRRNSGLFGVADASAQLRPLREQRERTGERHVWFEQHVGGVPVYGTRVGVHLDATGRTVEFLTNSLEPDLIVDRVSAAVSAETATANARRALPDGSLVEPAKLYLLPAGADPGRRTPTVLAWHVWLTDVRQGVSTSYFVDAATGRLVYALPRTAHAKDRRIYDLNKLSDDKVPVSPKRAEGDRPSGIQDVDEAYDNLGHTYDYYHQTFGRDSFDDEGGQLRALVRVRQNPDRPMRNAMFIPDVIDTMVFGEEMTKLDVVAHELTHGVTFETADLWYMYQSGALNESFSDIFAEAVEKFATGSNDWLVGTGIPGGALRSMANPPSYGDPGHYRDFERSCLDMGGVHTNSGIQNKAFYLLSQKIGIEKAARIAYRTLITYLAPRARFTDSRVGFIESANKLYGKGSTEAKEAAAAWTAVGVDGVYEQDRQDCLCIADTSLTGVGPEGLEPQGPGVDAVLGALLHVRDLFADGRTPALRHYEVIYADGGDRAIALMTADDDLRRRTAHAMQTLQPVLQTVGTPDGDGTVVTAAMLTELETLLRDYAAADRAAGGGELASVIETELGKANFPALSGLTANQALSYLDTHVG</sequence>
<dbReference type="AlphaFoldDB" id="A0A1C5J339"/>
<protein>
    <submittedName>
        <fullName evidence="13">Zn-dependent metalloprotease</fullName>
    </submittedName>
</protein>
<evidence type="ECO:0000256" key="6">
    <source>
        <dbReference type="ARBA" id="ARBA00022833"/>
    </source>
</evidence>
<dbReference type="GO" id="GO:0004222">
    <property type="term" value="F:metalloendopeptidase activity"/>
    <property type="evidence" value="ECO:0007669"/>
    <property type="project" value="InterPro"/>
</dbReference>
<dbReference type="PANTHER" id="PTHR33794:SF1">
    <property type="entry name" value="BACILLOLYSIN"/>
    <property type="match status" value="1"/>
</dbReference>
<evidence type="ECO:0000256" key="4">
    <source>
        <dbReference type="ARBA" id="ARBA00022729"/>
    </source>
</evidence>
<dbReference type="PRINTS" id="PR00730">
    <property type="entry name" value="THERMOLYSIN"/>
</dbReference>
<dbReference type="InterPro" id="IPR023612">
    <property type="entry name" value="Peptidase_M4"/>
</dbReference>
<dbReference type="InterPro" id="IPR050728">
    <property type="entry name" value="Zinc_Metalloprotease_M4"/>
</dbReference>
<dbReference type="Gene3D" id="3.10.450.490">
    <property type="match status" value="1"/>
</dbReference>
<dbReference type="RefSeq" id="WP_088995151.1">
    <property type="nucleotide sequence ID" value="NZ_LT607750.1"/>
</dbReference>
<dbReference type="InterPro" id="IPR013856">
    <property type="entry name" value="Peptidase_M4_domain"/>
</dbReference>
<feature type="domain" description="FTP" evidence="12">
    <location>
        <begin position="292"/>
        <end position="336"/>
    </location>
</feature>
<dbReference type="InterPro" id="IPR001570">
    <property type="entry name" value="Peptidase_M4_C_domain"/>
</dbReference>
<keyword evidence="2 13" id="KW-0645">Protease</keyword>
<evidence type="ECO:0000259" key="11">
    <source>
        <dbReference type="Pfam" id="PF02868"/>
    </source>
</evidence>
<gene>
    <name evidence="13" type="ORF">GA0070609_4012</name>
</gene>